<comment type="similarity">
    <text evidence="2">Belongs to the LemA family.</text>
</comment>
<protein>
    <submittedName>
        <fullName evidence="8">LemA protein</fullName>
    </submittedName>
</protein>
<dbReference type="Pfam" id="PF04011">
    <property type="entry name" value="LemA"/>
    <property type="match status" value="1"/>
</dbReference>
<dbReference type="GO" id="GO:0016020">
    <property type="term" value="C:membrane"/>
    <property type="evidence" value="ECO:0007669"/>
    <property type="project" value="UniProtKB-SubCell"/>
</dbReference>
<name>A0A7W7N3B3_9CAUL</name>
<evidence type="ECO:0000256" key="7">
    <source>
        <dbReference type="SAM" id="SignalP"/>
    </source>
</evidence>
<evidence type="ECO:0000256" key="2">
    <source>
        <dbReference type="ARBA" id="ARBA00008854"/>
    </source>
</evidence>
<reference evidence="8 9" key="1">
    <citation type="submission" date="2020-08" db="EMBL/GenBank/DDBJ databases">
        <title>Functional genomics of gut bacteria from endangered species of beetles.</title>
        <authorList>
            <person name="Carlos-Shanley C."/>
        </authorList>
    </citation>
    <scope>NUCLEOTIDE SEQUENCE [LARGE SCALE GENOMIC DNA]</scope>
    <source>
        <strain evidence="8 9">S00123</strain>
    </source>
</reference>
<feature type="compositionally biased region" description="Low complexity" evidence="6">
    <location>
        <begin position="213"/>
        <end position="222"/>
    </location>
</feature>
<dbReference type="InterPro" id="IPR023353">
    <property type="entry name" value="LemA-like_dom_sf"/>
</dbReference>
<keyword evidence="4" id="KW-1133">Transmembrane helix</keyword>
<keyword evidence="7" id="KW-0732">Signal</keyword>
<proteinExistence type="inferred from homology"/>
<feature type="chain" id="PRO_5030853443" evidence="7">
    <location>
        <begin position="23"/>
        <end position="234"/>
    </location>
</feature>
<evidence type="ECO:0000256" key="4">
    <source>
        <dbReference type="ARBA" id="ARBA00022989"/>
    </source>
</evidence>
<keyword evidence="9" id="KW-1185">Reference proteome</keyword>
<accession>A0A7W7N3B3</accession>
<evidence type="ECO:0000256" key="3">
    <source>
        <dbReference type="ARBA" id="ARBA00022692"/>
    </source>
</evidence>
<organism evidence="8 9">
    <name type="scientific">Brevundimonas bullata</name>
    <dbReference type="NCBI Taxonomy" id="13160"/>
    <lineage>
        <taxon>Bacteria</taxon>
        <taxon>Pseudomonadati</taxon>
        <taxon>Pseudomonadota</taxon>
        <taxon>Alphaproteobacteria</taxon>
        <taxon>Caulobacterales</taxon>
        <taxon>Caulobacteraceae</taxon>
        <taxon>Brevundimonas</taxon>
    </lineage>
</organism>
<dbReference type="AlphaFoldDB" id="A0A7W7N3B3"/>
<evidence type="ECO:0000256" key="1">
    <source>
        <dbReference type="ARBA" id="ARBA00004167"/>
    </source>
</evidence>
<sequence>MAGFSPRLAAVAAVVVLTPAVAGCGYNTIPTKQERAEAAWADVQSQYQRRADLVPNLVATVQGAAIQERTTLTQVIEARAKATSVNIDASKLDDPAAFQQYQQAQGELSSALSRLLVTVEAYPQLQANQNFLTLQSQLEGTENRIAVARRDYNEAVRDYNTTLRTFPTVIWAKTLHGGSKPMQLFTATAEAQSAPTVNFNLGVPGAQPGGGAPATTPGAAPGSTPPAAAPAPAA</sequence>
<dbReference type="RefSeq" id="WP_184267746.1">
    <property type="nucleotide sequence ID" value="NZ_JACHKY010000002.1"/>
</dbReference>
<feature type="signal peptide" evidence="7">
    <location>
        <begin position="1"/>
        <end position="22"/>
    </location>
</feature>
<dbReference type="Gene3D" id="1.20.1440.20">
    <property type="entry name" value="LemA-like domain"/>
    <property type="match status" value="1"/>
</dbReference>
<dbReference type="EMBL" id="JACHKY010000002">
    <property type="protein sequence ID" value="MBB4797266.1"/>
    <property type="molecule type" value="Genomic_DNA"/>
</dbReference>
<comment type="caution">
    <text evidence="8">The sequence shown here is derived from an EMBL/GenBank/DDBJ whole genome shotgun (WGS) entry which is preliminary data.</text>
</comment>
<comment type="subcellular location">
    <subcellularLocation>
        <location evidence="1">Membrane</location>
        <topology evidence="1">Single-pass membrane protein</topology>
    </subcellularLocation>
</comment>
<keyword evidence="5" id="KW-0472">Membrane</keyword>
<feature type="compositionally biased region" description="Pro residues" evidence="6">
    <location>
        <begin position="223"/>
        <end position="234"/>
    </location>
</feature>
<evidence type="ECO:0000256" key="6">
    <source>
        <dbReference type="SAM" id="MobiDB-lite"/>
    </source>
</evidence>
<dbReference type="PANTHER" id="PTHR34478:SF2">
    <property type="entry name" value="MEMBRANE PROTEIN"/>
    <property type="match status" value="1"/>
</dbReference>
<feature type="region of interest" description="Disordered" evidence="6">
    <location>
        <begin position="203"/>
        <end position="234"/>
    </location>
</feature>
<evidence type="ECO:0000313" key="8">
    <source>
        <dbReference type="EMBL" id="MBB4797266.1"/>
    </source>
</evidence>
<evidence type="ECO:0000256" key="5">
    <source>
        <dbReference type="ARBA" id="ARBA00023136"/>
    </source>
</evidence>
<dbReference type="PANTHER" id="PTHR34478">
    <property type="entry name" value="PROTEIN LEMA"/>
    <property type="match status" value="1"/>
</dbReference>
<keyword evidence="3" id="KW-0812">Transmembrane</keyword>
<dbReference type="PROSITE" id="PS51257">
    <property type="entry name" value="PROKAR_LIPOPROTEIN"/>
    <property type="match status" value="1"/>
</dbReference>
<dbReference type="InterPro" id="IPR007156">
    <property type="entry name" value="MamQ_LemA"/>
</dbReference>
<dbReference type="Proteomes" id="UP000539957">
    <property type="component" value="Unassembled WGS sequence"/>
</dbReference>
<dbReference type="SUPFAM" id="SSF140478">
    <property type="entry name" value="LemA-like"/>
    <property type="match status" value="1"/>
</dbReference>
<gene>
    <name evidence="8" type="ORF">HNP32_000990</name>
</gene>
<evidence type="ECO:0000313" key="9">
    <source>
        <dbReference type="Proteomes" id="UP000539957"/>
    </source>
</evidence>